<dbReference type="STRING" id="1209931.A0A135UM55"/>
<comment type="caution">
    <text evidence="8">The sequence shown here is derived from an EMBL/GenBank/DDBJ whole genome shotgun (WGS) entry which is preliminary data.</text>
</comment>
<evidence type="ECO:0000313" key="9">
    <source>
        <dbReference type="Proteomes" id="UP000070121"/>
    </source>
</evidence>
<feature type="transmembrane region" description="Helical" evidence="6">
    <location>
        <begin position="111"/>
        <end position="132"/>
    </location>
</feature>
<evidence type="ECO:0000256" key="6">
    <source>
        <dbReference type="SAM" id="Phobius"/>
    </source>
</evidence>
<feature type="transmembrane region" description="Helical" evidence="6">
    <location>
        <begin position="144"/>
        <end position="166"/>
    </location>
</feature>
<dbReference type="PANTHER" id="PTHR22950">
    <property type="entry name" value="AMINO ACID TRANSPORTER"/>
    <property type="match status" value="1"/>
</dbReference>
<evidence type="ECO:0000256" key="5">
    <source>
        <dbReference type="ARBA" id="ARBA00023136"/>
    </source>
</evidence>
<dbReference type="OrthoDB" id="294730at2759"/>
<feature type="transmembrane region" description="Helical" evidence="6">
    <location>
        <begin position="43"/>
        <end position="62"/>
    </location>
</feature>
<comment type="similarity">
    <text evidence="2">Belongs to the amino acid/polyamine transporter 2 family.</text>
</comment>
<dbReference type="AlphaFoldDB" id="A0A135UM55"/>
<feature type="domain" description="Amino acid transporter transmembrane" evidence="7">
    <location>
        <begin position="14"/>
        <end position="303"/>
    </location>
</feature>
<organism evidence="8 9">
    <name type="scientific">Colletotrichum salicis</name>
    <dbReference type="NCBI Taxonomy" id="1209931"/>
    <lineage>
        <taxon>Eukaryota</taxon>
        <taxon>Fungi</taxon>
        <taxon>Dikarya</taxon>
        <taxon>Ascomycota</taxon>
        <taxon>Pezizomycotina</taxon>
        <taxon>Sordariomycetes</taxon>
        <taxon>Hypocreomycetidae</taxon>
        <taxon>Glomerellales</taxon>
        <taxon>Glomerellaceae</taxon>
        <taxon>Colletotrichum</taxon>
        <taxon>Colletotrichum acutatum species complex</taxon>
    </lineage>
</organism>
<proteinExistence type="inferred from homology"/>
<feature type="transmembrane region" description="Helical" evidence="6">
    <location>
        <begin position="186"/>
        <end position="208"/>
    </location>
</feature>
<dbReference type="Proteomes" id="UP000070121">
    <property type="component" value="Unassembled WGS sequence"/>
</dbReference>
<evidence type="ECO:0000256" key="4">
    <source>
        <dbReference type="ARBA" id="ARBA00022989"/>
    </source>
</evidence>
<dbReference type="GO" id="GO:0016020">
    <property type="term" value="C:membrane"/>
    <property type="evidence" value="ECO:0007669"/>
    <property type="project" value="UniProtKB-SubCell"/>
</dbReference>
<dbReference type="InterPro" id="IPR013057">
    <property type="entry name" value="AA_transpt_TM"/>
</dbReference>
<evidence type="ECO:0000256" key="3">
    <source>
        <dbReference type="ARBA" id="ARBA00022692"/>
    </source>
</evidence>
<keyword evidence="9" id="KW-1185">Reference proteome</keyword>
<keyword evidence="5 6" id="KW-0472">Membrane</keyword>
<evidence type="ECO:0000256" key="2">
    <source>
        <dbReference type="ARBA" id="ARBA00008066"/>
    </source>
</evidence>
<dbReference type="GO" id="GO:0015179">
    <property type="term" value="F:L-amino acid transmembrane transporter activity"/>
    <property type="evidence" value="ECO:0007669"/>
    <property type="project" value="TreeGrafter"/>
</dbReference>
<evidence type="ECO:0000313" key="8">
    <source>
        <dbReference type="EMBL" id="KXH61465.1"/>
    </source>
</evidence>
<comment type="subcellular location">
    <subcellularLocation>
        <location evidence="1">Membrane</location>
        <topology evidence="1">Multi-pass membrane protein</topology>
    </subcellularLocation>
</comment>
<evidence type="ECO:0000259" key="7">
    <source>
        <dbReference type="Pfam" id="PF01490"/>
    </source>
</evidence>
<feature type="transmembrane region" description="Helical" evidence="6">
    <location>
        <begin position="6"/>
        <end position="31"/>
    </location>
</feature>
<feature type="transmembrane region" description="Helical" evidence="6">
    <location>
        <begin position="291"/>
        <end position="307"/>
    </location>
</feature>
<keyword evidence="3 6" id="KW-0812">Transmembrane</keyword>
<sequence>MLSISIALNALSMHATCTAVFVAVAAIIGFGFSSLRTLGRISWLAWVGVTSIIVAGKPTSFLPRNWWHLTASSVLTVTIAVGLQDRPAAAPKDVPWKSDFKLVGSPAFAEAIAAISALVFSYTGTPAFFSIVAEMCEPNHYTRALILCQSVVTLVYVAVGAVVYYYCGFYVSSPALGSAGPSVKKVAYRLGLPGLIVSAAVLFHLPSMHVFVRIPRGSKHLTANTSTQWSTWIGCTFSVALVAYLVASGISVFNSLISLIGALLGTLICFQPMGCMWFYDSWTKGKQNPALKWYAMCVWAAFVVILGG</sequence>
<gene>
    <name evidence="8" type="ORF">CSAL01_03876</name>
</gene>
<keyword evidence="4 6" id="KW-1133">Transmembrane helix</keyword>
<dbReference type="PANTHER" id="PTHR22950:SF683">
    <property type="entry name" value="AMINO ACID TRANSPORTER (EUROFUNG)"/>
    <property type="match status" value="1"/>
</dbReference>
<accession>A0A135UM55</accession>
<dbReference type="EMBL" id="JFFI01001277">
    <property type="protein sequence ID" value="KXH61465.1"/>
    <property type="molecule type" value="Genomic_DNA"/>
</dbReference>
<feature type="transmembrane region" description="Helical" evidence="6">
    <location>
        <begin position="229"/>
        <end position="250"/>
    </location>
</feature>
<protein>
    <submittedName>
        <fullName evidence="8">Transmembrane amino acid transporter</fullName>
    </submittedName>
</protein>
<feature type="transmembrane region" description="Helical" evidence="6">
    <location>
        <begin position="256"/>
        <end position="279"/>
    </location>
</feature>
<name>A0A135UM55_9PEZI</name>
<dbReference type="Pfam" id="PF01490">
    <property type="entry name" value="Aa_trans"/>
    <property type="match status" value="1"/>
</dbReference>
<reference evidence="8 9" key="1">
    <citation type="submission" date="2014-02" db="EMBL/GenBank/DDBJ databases">
        <title>The genome sequence of Colletotrichum salicis CBS 607.94.</title>
        <authorList>
            <person name="Baroncelli R."/>
            <person name="Thon M.R."/>
        </authorList>
    </citation>
    <scope>NUCLEOTIDE SEQUENCE [LARGE SCALE GENOMIC DNA]</scope>
    <source>
        <strain evidence="8 9">CBS 607.94</strain>
    </source>
</reference>
<evidence type="ECO:0000256" key="1">
    <source>
        <dbReference type="ARBA" id="ARBA00004141"/>
    </source>
</evidence>